<proteinExistence type="predicted"/>
<evidence type="ECO:0000313" key="2">
    <source>
        <dbReference type="Proteomes" id="UP000187406"/>
    </source>
</evidence>
<gene>
    <name evidence="1" type="ORF">CFOL_v3_07604</name>
</gene>
<dbReference type="AlphaFoldDB" id="A0A1Q3B7R2"/>
<organism evidence="1 2">
    <name type="scientific">Cephalotus follicularis</name>
    <name type="common">Albany pitcher plant</name>
    <dbReference type="NCBI Taxonomy" id="3775"/>
    <lineage>
        <taxon>Eukaryota</taxon>
        <taxon>Viridiplantae</taxon>
        <taxon>Streptophyta</taxon>
        <taxon>Embryophyta</taxon>
        <taxon>Tracheophyta</taxon>
        <taxon>Spermatophyta</taxon>
        <taxon>Magnoliopsida</taxon>
        <taxon>eudicotyledons</taxon>
        <taxon>Gunneridae</taxon>
        <taxon>Pentapetalae</taxon>
        <taxon>rosids</taxon>
        <taxon>fabids</taxon>
        <taxon>Oxalidales</taxon>
        <taxon>Cephalotaceae</taxon>
        <taxon>Cephalotus</taxon>
    </lineage>
</organism>
<dbReference type="Proteomes" id="UP000187406">
    <property type="component" value="Unassembled WGS sequence"/>
</dbReference>
<reference evidence="2" key="1">
    <citation type="submission" date="2016-04" db="EMBL/GenBank/DDBJ databases">
        <title>Cephalotus genome sequencing.</title>
        <authorList>
            <person name="Fukushima K."/>
            <person name="Hasebe M."/>
            <person name="Fang X."/>
        </authorList>
    </citation>
    <scope>NUCLEOTIDE SEQUENCE [LARGE SCALE GENOMIC DNA]</scope>
    <source>
        <strain evidence="2">cv. St1</strain>
    </source>
</reference>
<comment type="caution">
    <text evidence="1">The sequence shown here is derived from an EMBL/GenBank/DDBJ whole genome shotgun (WGS) entry which is preliminary data.</text>
</comment>
<name>A0A1Q3B7R2_CEPFO</name>
<keyword evidence="2" id="KW-1185">Reference proteome</keyword>
<protein>
    <submittedName>
        <fullName evidence="1">Uncharacterized protein</fullName>
    </submittedName>
</protein>
<dbReference type="EMBL" id="BDDD01000333">
    <property type="protein sequence ID" value="GAV64086.1"/>
    <property type="molecule type" value="Genomic_DNA"/>
</dbReference>
<dbReference type="InParanoid" id="A0A1Q3B7R2"/>
<accession>A0A1Q3B7R2</accession>
<sequence>MAIEEEEDNVEVRYDELILIVEKYNSITSSLKKNVKFLTIENMTLKTTTPTMVNEDESKEDKMCILENENESLKVEVDSLKKTFSNFCNSSNKLEKLFGMQRCVFDKVKLGYDEMNNVKHYQNFFERKKKIENDKKKNY</sequence>
<evidence type="ECO:0000313" key="1">
    <source>
        <dbReference type="EMBL" id="GAV64086.1"/>
    </source>
</evidence>